<dbReference type="GO" id="GO:0004674">
    <property type="term" value="F:protein serine/threonine kinase activity"/>
    <property type="evidence" value="ECO:0007669"/>
    <property type="project" value="UniProtKB-KW"/>
</dbReference>
<keyword evidence="6 7" id="KW-0067">ATP-binding</keyword>
<dbReference type="InterPro" id="IPR011990">
    <property type="entry name" value="TPR-like_helical_dom_sf"/>
</dbReference>
<reference evidence="10 11" key="1">
    <citation type="journal article" date="2014" name="Int. J. Syst. Evol. Microbiol.">
        <title>Solimonas terrae sp. nov., isolated from soil.</title>
        <authorList>
            <person name="Kim S.J."/>
            <person name="Moon J.Y."/>
            <person name="Weon H.Y."/>
            <person name="Ahn J.H."/>
            <person name="Chen W.M."/>
            <person name="Kwon S.W."/>
        </authorList>
    </citation>
    <scope>NUCLEOTIDE SEQUENCE [LARGE SCALE GENOMIC DNA]</scope>
    <source>
        <strain evidence="10 11">KIS83-12</strain>
    </source>
</reference>
<evidence type="ECO:0000256" key="7">
    <source>
        <dbReference type="PROSITE-ProRule" id="PRU10141"/>
    </source>
</evidence>
<organism evidence="10 11">
    <name type="scientific">Solimonas terrae</name>
    <dbReference type="NCBI Taxonomy" id="1396819"/>
    <lineage>
        <taxon>Bacteria</taxon>
        <taxon>Pseudomonadati</taxon>
        <taxon>Pseudomonadota</taxon>
        <taxon>Gammaproteobacteria</taxon>
        <taxon>Nevskiales</taxon>
        <taxon>Nevskiaceae</taxon>
        <taxon>Solimonas</taxon>
    </lineage>
</organism>
<dbReference type="Proteomes" id="UP000472676">
    <property type="component" value="Unassembled WGS sequence"/>
</dbReference>
<dbReference type="PROSITE" id="PS50011">
    <property type="entry name" value="PROTEIN_KINASE_DOM"/>
    <property type="match status" value="1"/>
</dbReference>
<evidence type="ECO:0000256" key="4">
    <source>
        <dbReference type="ARBA" id="ARBA00022741"/>
    </source>
</evidence>
<dbReference type="InterPro" id="IPR008271">
    <property type="entry name" value="Ser/Thr_kinase_AS"/>
</dbReference>
<evidence type="ECO:0000256" key="2">
    <source>
        <dbReference type="ARBA" id="ARBA00022527"/>
    </source>
</evidence>
<keyword evidence="11" id="KW-1185">Reference proteome</keyword>
<evidence type="ECO:0000256" key="5">
    <source>
        <dbReference type="ARBA" id="ARBA00022777"/>
    </source>
</evidence>
<dbReference type="Pfam" id="PF05226">
    <property type="entry name" value="CHASE2"/>
    <property type="match status" value="1"/>
</dbReference>
<accession>A0A6M2BNZ9</accession>
<evidence type="ECO:0000256" key="6">
    <source>
        <dbReference type="ARBA" id="ARBA00022840"/>
    </source>
</evidence>
<dbReference type="EC" id="2.7.11.1" evidence="1"/>
<feature type="transmembrane region" description="Helical" evidence="8">
    <location>
        <begin position="467"/>
        <end position="487"/>
    </location>
</feature>
<dbReference type="Pfam" id="PF00069">
    <property type="entry name" value="Pkinase"/>
    <property type="match status" value="1"/>
</dbReference>
<evidence type="ECO:0000259" key="9">
    <source>
        <dbReference type="PROSITE" id="PS50011"/>
    </source>
</evidence>
<feature type="domain" description="Protein kinase" evidence="9">
    <location>
        <begin position="620"/>
        <end position="884"/>
    </location>
</feature>
<name>A0A6M2BNZ9_9GAMM</name>
<proteinExistence type="predicted"/>
<keyword evidence="4 7" id="KW-0547">Nucleotide-binding</keyword>
<dbReference type="SMART" id="SM00220">
    <property type="entry name" value="S_TKc"/>
    <property type="match status" value="1"/>
</dbReference>
<evidence type="ECO:0000256" key="8">
    <source>
        <dbReference type="SAM" id="Phobius"/>
    </source>
</evidence>
<keyword evidence="8" id="KW-0812">Transmembrane</keyword>
<evidence type="ECO:0000313" key="10">
    <source>
        <dbReference type="EMBL" id="NGY03777.1"/>
    </source>
</evidence>
<keyword evidence="2" id="KW-0723">Serine/threonine-protein kinase</keyword>
<comment type="caution">
    <text evidence="10">The sequence shown here is derived from an EMBL/GenBank/DDBJ whole genome shotgun (WGS) entry which is preliminary data.</text>
</comment>
<feature type="transmembrane region" description="Helical" evidence="8">
    <location>
        <begin position="442"/>
        <end position="461"/>
    </location>
</feature>
<dbReference type="InterPro" id="IPR017441">
    <property type="entry name" value="Protein_kinase_ATP_BS"/>
</dbReference>
<keyword evidence="3" id="KW-0808">Transferase</keyword>
<dbReference type="PROSITE" id="PS00108">
    <property type="entry name" value="PROTEIN_KINASE_ST"/>
    <property type="match status" value="1"/>
</dbReference>
<feature type="transmembrane region" description="Helical" evidence="8">
    <location>
        <begin position="415"/>
        <end position="435"/>
    </location>
</feature>
<dbReference type="FunFam" id="1.10.510.10:FF:000021">
    <property type="entry name" value="Serine/threonine protein kinase"/>
    <property type="match status" value="1"/>
</dbReference>
<keyword evidence="5" id="KW-0418">Kinase</keyword>
<gene>
    <name evidence="10" type="ORF">G7Y85_03295</name>
</gene>
<dbReference type="CDD" id="cd14014">
    <property type="entry name" value="STKc_PknB_like"/>
    <property type="match status" value="1"/>
</dbReference>
<dbReference type="Gene3D" id="1.25.40.10">
    <property type="entry name" value="Tetratricopeptide repeat domain"/>
    <property type="match status" value="1"/>
</dbReference>
<protein>
    <recommendedName>
        <fullName evidence="1">non-specific serine/threonine protein kinase</fullName>
        <ecNumber evidence="1">2.7.11.1</ecNumber>
    </recommendedName>
</protein>
<dbReference type="InterPro" id="IPR000719">
    <property type="entry name" value="Prot_kinase_dom"/>
</dbReference>
<dbReference type="PROSITE" id="PS00107">
    <property type="entry name" value="PROTEIN_KINASE_ATP"/>
    <property type="match status" value="1"/>
</dbReference>
<dbReference type="GO" id="GO:0005524">
    <property type="term" value="F:ATP binding"/>
    <property type="evidence" value="ECO:0007669"/>
    <property type="project" value="UniProtKB-UniRule"/>
</dbReference>
<dbReference type="InterPro" id="IPR007890">
    <property type="entry name" value="CHASE2"/>
</dbReference>
<dbReference type="Gene3D" id="1.10.510.10">
    <property type="entry name" value="Transferase(Phosphotransferase) domain 1"/>
    <property type="match status" value="1"/>
</dbReference>
<keyword evidence="8" id="KW-0472">Membrane</keyword>
<dbReference type="PANTHER" id="PTHR43289">
    <property type="entry name" value="MITOGEN-ACTIVATED PROTEIN KINASE KINASE KINASE 20-RELATED"/>
    <property type="match status" value="1"/>
</dbReference>
<dbReference type="SUPFAM" id="SSF48452">
    <property type="entry name" value="TPR-like"/>
    <property type="match status" value="1"/>
</dbReference>
<dbReference type="PANTHER" id="PTHR43289:SF6">
    <property type="entry name" value="SERINE_THREONINE-PROTEIN KINASE NEKL-3"/>
    <property type="match status" value="1"/>
</dbReference>
<feature type="binding site" evidence="7">
    <location>
        <position position="649"/>
    </location>
    <ligand>
        <name>ATP</name>
        <dbReference type="ChEBI" id="CHEBI:30616"/>
    </ligand>
</feature>
<keyword evidence="8" id="KW-1133">Transmembrane helix</keyword>
<dbReference type="SUPFAM" id="SSF56112">
    <property type="entry name" value="Protein kinase-like (PK-like)"/>
    <property type="match status" value="1"/>
</dbReference>
<dbReference type="Gene3D" id="3.30.200.20">
    <property type="entry name" value="Phosphorylase Kinase, domain 1"/>
    <property type="match status" value="1"/>
</dbReference>
<dbReference type="AlphaFoldDB" id="A0A6M2BNZ9"/>
<dbReference type="EMBL" id="JAAMOW010000001">
    <property type="protein sequence ID" value="NGY03777.1"/>
    <property type="molecule type" value="Genomic_DNA"/>
</dbReference>
<evidence type="ECO:0000256" key="1">
    <source>
        <dbReference type="ARBA" id="ARBA00012513"/>
    </source>
</evidence>
<dbReference type="SMART" id="SM01080">
    <property type="entry name" value="CHASE2"/>
    <property type="match status" value="1"/>
</dbReference>
<dbReference type="InterPro" id="IPR011009">
    <property type="entry name" value="Kinase-like_dom_sf"/>
</dbReference>
<evidence type="ECO:0000256" key="3">
    <source>
        <dbReference type="ARBA" id="ARBA00022679"/>
    </source>
</evidence>
<sequence length="889" mass="97243">MAVKEKLWSRDWFAALAFAILFAVLAYGVFADSFQSLERYTYDLGVRSRERTPSDRIAIVAIDDDSIRNLGRWPWPRALQAQLIDKLHEGGARVVANTALYLEPESNASAAALQSIASDLEKSPLTQQIPVEIETFGVMLDDNAAKDQRLSGIARSYKDSALAHDYAKLMRGLLTRLQTAAQDGDSADVKLGKALADDKVVLPMIFTLGRPQGRPDAALPDYIRRNALTNIQDRVGARADGEMPLPASAVQIPIEPLGTQALAIGHLNVTPDVDGAVRYEPLVLQYYDEFYPSLSLMLAASALNLKPADIEVRLGEGVVLGGLDIATTPSLRMYTQFYADRDGKPAFPVDSAYDVLSGKLPLARYKDKIVLIGTTAAGTGDSFATPVSASTAPVLTLAHSVSSLLQGDFFTRPDWARWAELGVFVGLLLYLAFVVPRMKATLAALVSLILIVALVGTQIGLMVSHAIWLQLTIAAVFLALGHAFMTVKKFNITERLKQTSDVEGAESNRMLGLAFQGQGQLDMAFEKFRRVQPVDDRLLDLIYNLALDFERKRQFNKAESAYQYIAGFNKEFRDVPQKLSRAKKLSETVILGSSGGGSHPGGTLVLDATQQLEKPMLGRYQVEKELGKGAMGIVYMGKDPKIGRQVAIKTMALSQEFEPDELAGVKERFFREAETAGRLTHPHIVSIYDAGEEHDLAYIAMEFIRGFDLTRHTKANNLLPVDEVLRLMADAADALNYAHANGIVHRDIKPANMMLVETTRSLKLMDFGIARITDSSKTKTGMVLGTPSYMSPEQLAGRRVDGRSDLFSLGVTLYQLLTGALPFQAESMATLMFKIANEPHAPPLALRPDLPAEIDQVIARVLHKDAAQRYANGAELATALRQVLAQLGG</sequence>
<evidence type="ECO:0000313" key="11">
    <source>
        <dbReference type="Proteomes" id="UP000472676"/>
    </source>
</evidence>